<keyword evidence="1" id="KW-0472">Membrane</keyword>
<evidence type="ECO:0000313" key="3">
    <source>
        <dbReference type="Proteomes" id="UP000192639"/>
    </source>
</evidence>
<feature type="transmembrane region" description="Helical" evidence="1">
    <location>
        <begin position="13"/>
        <end position="34"/>
    </location>
</feature>
<dbReference type="AlphaFoldDB" id="A0A1Y1S7C1"/>
<comment type="caution">
    <text evidence="2">The sequence shown here is derived from an EMBL/GenBank/DDBJ whole genome shotgun (WGS) entry which is preliminary data.</text>
</comment>
<reference evidence="2 3" key="1">
    <citation type="journal article" date="2017" name="Environ. Microbiol.">
        <title>Decay of the glycolytic pathway and adaptation to intranuclear parasitism within Enterocytozoonidae microsporidia.</title>
        <authorList>
            <person name="Wiredu Boakye D."/>
            <person name="Jaroenlak P."/>
            <person name="Prachumwat A."/>
            <person name="Williams T.A."/>
            <person name="Bateman K.S."/>
            <person name="Itsathitphaisarn O."/>
            <person name="Sritunyalucksana K."/>
            <person name="Paszkiewicz K.H."/>
            <person name="Moore K.A."/>
            <person name="Stentiford G.D."/>
            <person name="Williams B.A."/>
        </authorList>
    </citation>
    <scope>NUCLEOTIDE SEQUENCE [LARGE SCALE GENOMIC DNA]</scope>
    <source>
        <strain evidence="2 3">GB1</strain>
    </source>
</reference>
<dbReference type="EMBL" id="LWDP01000024">
    <property type="protein sequence ID" value="ORD94335.1"/>
    <property type="molecule type" value="Genomic_DNA"/>
</dbReference>
<accession>A0A1Y1S7C1</accession>
<evidence type="ECO:0000313" key="2">
    <source>
        <dbReference type="EMBL" id="ORD94335.1"/>
    </source>
</evidence>
<keyword evidence="3" id="KW-1185">Reference proteome</keyword>
<dbReference type="VEuPathDB" id="MicrosporidiaDB:ECANGB1_875"/>
<proteinExistence type="predicted"/>
<evidence type="ECO:0000256" key="1">
    <source>
        <dbReference type="SAM" id="Phobius"/>
    </source>
</evidence>
<name>A0A1Y1S7C1_9MICR</name>
<sequence>MKTGFFKKPSHDILLLIIGIITLVVFIITLLLFINNKLDKKYHIKRTHVRKYLFEIGEFSQCLTGKISNEVFGLREDYSNLSPRELDALIATGAEEEEIGVAQDNLFIAVHNIQGDEYRYKHQYHYMPRKMFHNLMKTVTNKFECHFLIFYYNSKDPVEYEESATKHGLTGHILTYREIIEKTERPDDYNVMIGFLYPMENSDENKKELTNLVSKEVLKGFNKFGSEYFYNNLVYLLTLVETLLIKKDSDTFKNLLNRQYGSFVTLGFQSGLFVQHLDNLDKIIGHFGANGDPFKQHVLSVRNRIKQ</sequence>
<organism evidence="2 3">
    <name type="scientific">Enterospora canceri</name>
    <dbReference type="NCBI Taxonomy" id="1081671"/>
    <lineage>
        <taxon>Eukaryota</taxon>
        <taxon>Fungi</taxon>
        <taxon>Fungi incertae sedis</taxon>
        <taxon>Microsporidia</taxon>
        <taxon>Enterocytozoonidae</taxon>
        <taxon>Enterospora</taxon>
    </lineage>
</organism>
<keyword evidence="1" id="KW-1133">Transmembrane helix</keyword>
<keyword evidence="1" id="KW-0812">Transmembrane</keyword>
<dbReference type="Proteomes" id="UP000192639">
    <property type="component" value="Unassembled WGS sequence"/>
</dbReference>
<protein>
    <submittedName>
        <fullName evidence="2">Uncharacterized protein</fullName>
    </submittedName>
</protein>
<gene>
    <name evidence="2" type="ORF">ECANGB1_875</name>
</gene>